<feature type="transmembrane region" description="Helical" evidence="6">
    <location>
        <begin position="12"/>
        <end position="33"/>
    </location>
</feature>
<evidence type="ECO:0000313" key="8">
    <source>
        <dbReference type="Proteomes" id="UP001165444"/>
    </source>
</evidence>
<dbReference type="RefSeq" id="WP_022455021.1">
    <property type="nucleotide sequence ID" value="NZ_JAKZMM010000005.1"/>
</dbReference>
<feature type="transmembrane region" description="Helical" evidence="6">
    <location>
        <begin position="393"/>
        <end position="412"/>
    </location>
</feature>
<gene>
    <name evidence="7" type="ORF">MUN53_03110</name>
</gene>
<keyword evidence="8" id="KW-1185">Reference proteome</keyword>
<reference evidence="7 8" key="1">
    <citation type="submission" date="2022-03" db="EMBL/GenBank/DDBJ databases">
        <title>Parabacteroides sp. nov. isolated from swine feces.</title>
        <authorList>
            <person name="Bak J.E."/>
        </authorList>
    </citation>
    <scope>NUCLEOTIDE SEQUENCE [LARGE SCALE GENOMIC DNA]</scope>
    <source>
        <strain evidence="7 8">AGMB00274</strain>
    </source>
</reference>
<evidence type="ECO:0000256" key="3">
    <source>
        <dbReference type="ARBA" id="ARBA00022692"/>
    </source>
</evidence>
<dbReference type="EMBL" id="JAKZMM010000005">
    <property type="protein sequence ID" value="MCJ2379603.1"/>
    <property type="molecule type" value="Genomic_DNA"/>
</dbReference>
<dbReference type="SUPFAM" id="SSF103473">
    <property type="entry name" value="MFS general substrate transporter"/>
    <property type="match status" value="1"/>
</dbReference>
<evidence type="ECO:0000256" key="1">
    <source>
        <dbReference type="ARBA" id="ARBA00004429"/>
    </source>
</evidence>
<dbReference type="Gene3D" id="1.20.1250.20">
    <property type="entry name" value="MFS general substrate transporter like domains"/>
    <property type="match status" value="2"/>
</dbReference>
<feature type="transmembrane region" description="Helical" evidence="6">
    <location>
        <begin position="143"/>
        <end position="163"/>
    </location>
</feature>
<organism evidence="7 8">
    <name type="scientific">Parabacteroides faecalis</name>
    <dbReference type="NCBI Taxonomy" id="2924040"/>
    <lineage>
        <taxon>Bacteria</taxon>
        <taxon>Pseudomonadati</taxon>
        <taxon>Bacteroidota</taxon>
        <taxon>Bacteroidia</taxon>
        <taxon>Bacteroidales</taxon>
        <taxon>Tannerellaceae</taxon>
        <taxon>Parabacteroides</taxon>
    </lineage>
</organism>
<keyword evidence="5 6" id="KW-0472">Membrane</keyword>
<accession>A0ABT0BXV6</accession>
<feature type="transmembrane region" description="Helical" evidence="6">
    <location>
        <begin position="260"/>
        <end position="278"/>
    </location>
</feature>
<dbReference type="Proteomes" id="UP001165444">
    <property type="component" value="Unassembled WGS sequence"/>
</dbReference>
<comment type="subcellular location">
    <subcellularLocation>
        <location evidence="1">Cell inner membrane</location>
        <topology evidence="1">Multi-pass membrane protein</topology>
    </subcellularLocation>
</comment>
<name>A0ABT0BXV6_9BACT</name>
<feature type="transmembrane region" description="Helical" evidence="6">
    <location>
        <begin position="290"/>
        <end position="310"/>
    </location>
</feature>
<feature type="transmembrane region" description="Helical" evidence="6">
    <location>
        <begin position="330"/>
        <end position="356"/>
    </location>
</feature>
<dbReference type="InterPro" id="IPR036259">
    <property type="entry name" value="MFS_trans_sf"/>
</dbReference>
<comment type="caution">
    <text evidence="7">The sequence shown here is derived from an EMBL/GenBank/DDBJ whole genome shotgun (WGS) entry which is preliminary data.</text>
</comment>
<keyword evidence="2" id="KW-1003">Cell membrane</keyword>
<keyword evidence="4 6" id="KW-1133">Transmembrane helix</keyword>
<evidence type="ECO:0000256" key="2">
    <source>
        <dbReference type="ARBA" id="ARBA00022475"/>
    </source>
</evidence>
<protein>
    <submittedName>
        <fullName evidence="7">MFS transporter</fullName>
    </submittedName>
</protein>
<feature type="transmembrane region" description="Helical" evidence="6">
    <location>
        <begin position="218"/>
        <end position="240"/>
    </location>
</feature>
<evidence type="ECO:0000313" key="7">
    <source>
        <dbReference type="EMBL" id="MCJ2379603.1"/>
    </source>
</evidence>
<evidence type="ECO:0000256" key="4">
    <source>
        <dbReference type="ARBA" id="ARBA00022989"/>
    </source>
</evidence>
<sequence length="425" mass="44944">MNSTSQKNYTLPIIMMVALFFMISFVTGLQNPFGVIVKNQFQATNLMSQLGNAANFIAYAFMGVPAGMLLQKIGYKKTALLAIIVGFVGVFISYLSGLAGSYAVYLTGAFVSGFSMCMLNTVVNPMLNTLGGGGNKGNQLIQVAGSVNSIGATIVPVLVGYLMGDAARATISDAAPALFLAMGIFALAFIVLISMNIPEPSLERQQKNTGAPDKYSAFSFRHFILGTIAIFIYVGVEVGIPNFMNLFATSDELGIDPTTAGSLVGTYWFLMMVGRLCGASLGARFSSKSMLTLASAVGLVFILIAIFAPITTKVSMPVFLASLSFGMVEVPIGIMFLALCGLCTSIMWGGIFNLAVEGLGKYTEAASGFFMVMVCGGGILPLIQGVVADMAGFQVSYFVILFGLAYLLYYALVGSKNVNKDIPVE</sequence>
<evidence type="ECO:0000256" key="6">
    <source>
        <dbReference type="SAM" id="Phobius"/>
    </source>
</evidence>
<feature type="transmembrane region" description="Helical" evidence="6">
    <location>
        <begin position="175"/>
        <end position="197"/>
    </location>
</feature>
<evidence type="ECO:0000256" key="5">
    <source>
        <dbReference type="ARBA" id="ARBA00023136"/>
    </source>
</evidence>
<dbReference type="InterPro" id="IPR050375">
    <property type="entry name" value="MFS_TsgA-like"/>
</dbReference>
<proteinExistence type="predicted"/>
<dbReference type="PANTHER" id="PTHR43702">
    <property type="entry name" value="L-FUCOSE-PROTON SYMPORTER"/>
    <property type="match status" value="1"/>
</dbReference>
<feature type="transmembrane region" description="Helical" evidence="6">
    <location>
        <begin position="368"/>
        <end position="387"/>
    </location>
</feature>
<dbReference type="PANTHER" id="PTHR43702:SF3">
    <property type="entry name" value="PROTEIN TSGA"/>
    <property type="match status" value="1"/>
</dbReference>
<feature type="transmembrane region" description="Helical" evidence="6">
    <location>
        <begin position="102"/>
        <end position="123"/>
    </location>
</feature>
<feature type="transmembrane region" description="Helical" evidence="6">
    <location>
        <begin position="53"/>
        <end position="71"/>
    </location>
</feature>
<feature type="transmembrane region" description="Helical" evidence="6">
    <location>
        <begin position="78"/>
        <end position="96"/>
    </location>
</feature>
<dbReference type="Pfam" id="PF07690">
    <property type="entry name" value="MFS_1"/>
    <property type="match status" value="1"/>
</dbReference>
<dbReference type="InterPro" id="IPR011701">
    <property type="entry name" value="MFS"/>
</dbReference>
<keyword evidence="3 6" id="KW-0812">Transmembrane</keyword>